<keyword evidence="3 6" id="KW-0812">Transmembrane</keyword>
<keyword evidence="8" id="KW-1185">Reference proteome</keyword>
<dbReference type="AlphaFoldDB" id="A0A0V1PSI8"/>
<dbReference type="Gene3D" id="1.20.1250.20">
    <property type="entry name" value="MFS general substrate transporter like domains"/>
    <property type="match status" value="1"/>
</dbReference>
<name>A0A0V1PSI8_9ASCO</name>
<protein>
    <recommendedName>
        <fullName evidence="9">Major facilitator superfamily (MFS) profile domain-containing protein</fullName>
    </recommendedName>
</protein>
<dbReference type="PANTHER" id="PTHR43791">
    <property type="entry name" value="PERMEASE-RELATED"/>
    <property type="match status" value="1"/>
</dbReference>
<evidence type="ECO:0000313" key="8">
    <source>
        <dbReference type="Proteomes" id="UP000054251"/>
    </source>
</evidence>
<dbReference type="GO" id="GO:0016020">
    <property type="term" value="C:membrane"/>
    <property type="evidence" value="ECO:0007669"/>
    <property type="project" value="UniProtKB-SubCell"/>
</dbReference>
<keyword evidence="2" id="KW-0813">Transport</keyword>
<gene>
    <name evidence="7" type="ORF">AC631_05111</name>
</gene>
<evidence type="ECO:0000256" key="2">
    <source>
        <dbReference type="ARBA" id="ARBA00022448"/>
    </source>
</evidence>
<feature type="transmembrane region" description="Helical" evidence="6">
    <location>
        <begin position="105"/>
        <end position="128"/>
    </location>
</feature>
<dbReference type="GO" id="GO:0022857">
    <property type="term" value="F:transmembrane transporter activity"/>
    <property type="evidence" value="ECO:0007669"/>
    <property type="project" value="TreeGrafter"/>
</dbReference>
<feature type="transmembrane region" description="Helical" evidence="6">
    <location>
        <begin position="73"/>
        <end position="93"/>
    </location>
</feature>
<evidence type="ECO:0000256" key="5">
    <source>
        <dbReference type="ARBA" id="ARBA00023136"/>
    </source>
</evidence>
<reference evidence="7 8" key="1">
    <citation type="submission" date="2015-11" db="EMBL/GenBank/DDBJ databases">
        <title>The genome of Debaryomyces fabryi.</title>
        <authorList>
            <person name="Tafer H."/>
            <person name="Lopandic K."/>
        </authorList>
    </citation>
    <scope>NUCLEOTIDE SEQUENCE [LARGE SCALE GENOMIC DNA]</scope>
    <source>
        <strain evidence="7 8">CBS 789</strain>
    </source>
</reference>
<keyword evidence="5 6" id="KW-0472">Membrane</keyword>
<comment type="caution">
    <text evidence="7">The sequence shown here is derived from an EMBL/GenBank/DDBJ whole genome shotgun (WGS) entry which is preliminary data.</text>
</comment>
<feature type="transmembrane region" description="Helical" evidence="6">
    <location>
        <begin position="140"/>
        <end position="162"/>
    </location>
</feature>
<dbReference type="EMBL" id="LMYN01000171">
    <property type="protein sequence ID" value="KRZ99137.1"/>
    <property type="molecule type" value="Genomic_DNA"/>
</dbReference>
<dbReference type="InterPro" id="IPR036259">
    <property type="entry name" value="MFS_trans_sf"/>
</dbReference>
<organism evidence="7 8">
    <name type="scientific">Debaryomyces fabryi</name>
    <dbReference type="NCBI Taxonomy" id="58627"/>
    <lineage>
        <taxon>Eukaryota</taxon>
        <taxon>Fungi</taxon>
        <taxon>Dikarya</taxon>
        <taxon>Ascomycota</taxon>
        <taxon>Saccharomycotina</taxon>
        <taxon>Pichiomycetes</taxon>
        <taxon>Debaryomycetaceae</taxon>
        <taxon>Debaryomyces</taxon>
    </lineage>
</organism>
<dbReference type="SUPFAM" id="SSF103473">
    <property type="entry name" value="MFS general substrate transporter"/>
    <property type="match status" value="1"/>
</dbReference>
<evidence type="ECO:0000313" key="7">
    <source>
        <dbReference type="EMBL" id="KRZ99137.1"/>
    </source>
</evidence>
<evidence type="ECO:0000256" key="4">
    <source>
        <dbReference type="ARBA" id="ARBA00022989"/>
    </source>
</evidence>
<dbReference type="GeneID" id="26842120"/>
<dbReference type="Proteomes" id="UP000054251">
    <property type="component" value="Unassembled WGS sequence"/>
</dbReference>
<sequence length="184" mass="20950">MSYFILFIQSLGRYSVAQENSIPTSAQAVALVFTLLLGWLADWKGRHLTLQIALTVNLVSCIFLLISPVEGCVWFGYIISGISWCYGPILLSWSQEFLRRSEMEAKFTIGVAQASAIANLIWATIVLWSTEKQYPYYRAAYIVCLILTVVQMPLTYGMNVLIKRKNMLENVTQVYEEREKDVDS</sequence>
<keyword evidence="4 6" id="KW-1133">Transmembrane helix</keyword>
<feature type="transmembrane region" description="Helical" evidence="6">
    <location>
        <begin position="20"/>
        <end position="41"/>
    </location>
</feature>
<evidence type="ECO:0000256" key="1">
    <source>
        <dbReference type="ARBA" id="ARBA00004141"/>
    </source>
</evidence>
<dbReference type="PANTHER" id="PTHR43791:SF39">
    <property type="entry name" value="TRANSPORTER LIZ1_SEO1, PUTATIVE (AFU_ORTHOLOGUE AFUA_3G00980)-RELATED"/>
    <property type="match status" value="1"/>
</dbReference>
<proteinExistence type="predicted"/>
<dbReference type="RefSeq" id="XP_015465240.1">
    <property type="nucleotide sequence ID" value="XM_015613940.1"/>
</dbReference>
<feature type="transmembrane region" description="Helical" evidence="6">
    <location>
        <begin position="48"/>
        <end position="67"/>
    </location>
</feature>
<evidence type="ECO:0000256" key="6">
    <source>
        <dbReference type="SAM" id="Phobius"/>
    </source>
</evidence>
<comment type="subcellular location">
    <subcellularLocation>
        <location evidence="1">Membrane</location>
        <topology evidence="1">Multi-pass membrane protein</topology>
    </subcellularLocation>
</comment>
<evidence type="ECO:0000256" key="3">
    <source>
        <dbReference type="ARBA" id="ARBA00022692"/>
    </source>
</evidence>
<accession>A0A0V1PSI8</accession>
<evidence type="ECO:0008006" key="9">
    <source>
        <dbReference type="Google" id="ProtNLM"/>
    </source>
</evidence>